<name>A0A4U5NYU3_STECR</name>
<sequence length="75" mass="8684">MTHAHHMSKTAASKTVNIFTSVFFHLFQKHSQCYLKTLLMMKSPATTYTLQNIANIRKNKTINSNYKYQFAVKNA</sequence>
<proteinExistence type="predicted"/>
<organism evidence="1 2">
    <name type="scientific">Steinernema carpocapsae</name>
    <name type="common">Entomopathogenic nematode</name>
    <dbReference type="NCBI Taxonomy" id="34508"/>
    <lineage>
        <taxon>Eukaryota</taxon>
        <taxon>Metazoa</taxon>
        <taxon>Ecdysozoa</taxon>
        <taxon>Nematoda</taxon>
        <taxon>Chromadorea</taxon>
        <taxon>Rhabditida</taxon>
        <taxon>Tylenchina</taxon>
        <taxon>Panagrolaimomorpha</taxon>
        <taxon>Strongyloidoidea</taxon>
        <taxon>Steinernematidae</taxon>
        <taxon>Steinernema</taxon>
    </lineage>
</organism>
<gene>
    <name evidence="1" type="ORF">L596_012749</name>
</gene>
<evidence type="ECO:0000313" key="1">
    <source>
        <dbReference type="EMBL" id="TKR88521.1"/>
    </source>
</evidence>
<protein>
    <submittedName>
        <fullName evidence="1">Uncharacterized protein</fullName>
    </submittedName>
</protein>
<accession>A0A4U5NYU3</accession>
<keyword evidence="2" id="KW-1185">Reference proteome</keyword>
<dbReference type="EMBL" id="AZBU02000003">
    <property type="protein sequence ID" value="TKR88521.1"/>
    <property type="molecule type" value="Genomic_DNA"/>
</dbReference>
<evidence type="ECO:0000313" key="2">
    <source>
        <dbReference type="Proteomes" id="UP000298663"/>
    </source>
</evidence>
<comment type="caution">
    <text evidence="1">The sequence shown here is derived from an EMBL/GenBank/DDBJ whole genome shotgun (WGS) entry which is preliminary data.</text>
</comment>
<reference evidence="1 2" key="1">
    <citation type="journal article" date="2015" name="Genome Biol.">
        <title>Comparative genomics of Steinernema reveals deeply conserved gene regulatory networks.</title>
        <authorList>
            <person name="Dillman A.R."/>
            <person name="Macchietto M."/>
            <person name="Porter C.F."/>
            <person name="Rogers A."/>
            <person name="Williams B."/>
            <person name="Antoshechkin I."/>
            <person name="Lee M.M."/>
            <person name="Goodwin Z."/>
            <person name="Lu X."/>
            <person name="Lewis E.E."/>
            <person name="Goodrich-Blair H."/>
            <person name="Stock S.P."/>
            <person name="Adams B.J."/>
            <person name="Sternberg P.W."/>
            <person name="Mortazavi A."/>
        </authorList>
    </citation>
    <scope>NUCLEOTIDE SEQUENCE [LARGE SCALE GENOMIC DNA]</scope>
    <source>
        <strain evidence="1 2">ALL</strain>
    </source>
</reference>
<dbReference type="Proteomes" id="UP000298663">
    <property type="component" value="Unassembled WGS sequence"/>
</dbReference>
<reference evidence="1 2" key="2">
    <citation type="journal article" date="2019" name="G3 (Bethesda)">
        <title>Hybrid Assembly of the Genome of the Entomopathogenic Nematode Steinernema carpocapsae Identifies the X-Chromosome.</title>
        <authorList>
            <person name="Serra L."/>
            <person name="Macchietto M."/>
            <person name="Macias-Munoz A."/>
            <person name="McGill C.J."/>
            <person name="Rodriguez I.M."/>
            <person name="Rodriguez B."/>
            <person name="Murad R."/>
            <person name="Mortazavi A."/>
        </authorList>
    </citation>
    <scope>NUCLEOTIDE SEQUENCE [LARGE SCALE GENOMIC DNA]</scope>
    <source>
        <strain evidence="1 2">ALL</strain>
    </source>
</reference>
<dbReference type="AlphaFoldDB" id="A0A4U5NYU3"/>